<dbReference type="InterPro" id="IPR007831">
    <property type="entry name" value="T2SS_GspE_N"/>
</dbReference>
<dbReference type="AlphaFoldDB" id="A0A5K8AE90"/>
<dbReference type="Gene3D" id="3.30.450.90">
    <property type="match status" value="1"/>
</dbReference>
<dbReference type="Proteomes" id="UP000422108">
    <property type="component" value="Chromosome"/>
</dbReference>
<evidence type="ECO:0000259" key="2">
    <source>
        <dbReference type="PROSITE" id="PS00662"/>
    </source>
</evidence>
<organism evidence="3 4">
    <name type="scientific">Desulfosarcina ovata subsp. ovata</name>
    <dbReference type="NCBI Taxonomy" id="2752305"/>
    <lineage>
        <taxon>Bacteria</taxon>
        <taxon>Pseudomonadati</taxon>
        <taxon>Thermodesulfobacteriota</taxon>
        <taxon>Desulfobacteria</taxon>
        <taxon>Desulfobacterales</taxon>
        <taxon>Desulfosarcinaceae</taxon>
        <taxon>Desulfosarcina</taxon>
    </lineage>
</organism>
<dbReference type="SUPFAM" id="SSF52540">
    <property type="entry name" value="P-loop containing nucleoside triphosphate hydrolases"/>
    <property type="match status" value="1"/>
</dbReference>
<evidence type="ECO:0000313" key="4">
    <source>
        <dbReference type="Proteomes" id="UP000422108"/>
    </source>
</evidence>
<feature type="domain" description="Bacterial type II secretion system protein E" evidence="2">
    <location>
        <begin position="369"/>
        <end position="383"/>
    </location>
</feature>
<dbReference type="InterPro" id="IPR006321">
    <property type="entry name" value="PilT/PilU"/>
</dbReference>
<dbReference type="GO" id="GO:0016887">
    <property type="term" value="F:ATP hydrolysis activity"/>
    <property type="evidence" value="ECO:0007669"/>
    <property type="project" value="InterPro"/>
</dbReference>
<dbReference type="PANTHER" id="PTHR30486">
    <property type="entry name" value="TWITCHING MOTILITY PROTEIN PILT"/>
    <property type="match status" value="1"/>
</dbReference>
<comment type="similarity">
    <text evidence="1">Belongs to the GSP E family.</text>
</comment>
<gene>
    <name evidence="3" type="ORF">DSCOOX_40490</name>
</gene>
<dbReference type="InterPro" id="IPR027417">
    <property type="entry name" value="P-loop_NTPase"/>
</dbReference>
<dbReference type="NCBIfam" id="TIGR01420">
    <property type="entry name" value="pilT_fam"/>
    <property type="match status" value="1"/>
</dbReference>
<dbReference type="InterPro" id="IPR001482">
    <property type="entry name" value="T2SS/T4SS_dom"/>
</dbReference>
<protein>
    <recommendedName>
        <fullName evidence="2">Bacterial type II secretion system protein E domain-containing protein</fullName>
    </recommendedName>
</protein>
<dbReference type="Gene3D" id="3.30.300.160">
    <property type="entry name" value="Type II secretion system, protein E, N-terminal domain"/>
    <property type="match status" value="1"/>
</dbReference>
<dbReference type="InterPro" id="IPR037257">
    <property type="entry name" value="T2SS_E_N_sf"/>
</dbReference>
<dbReference type="Gene3D" id="3.40.50.300">
    <property type="entry name" value="P-loop containing nucleotide triphosphate hydrolases"/>
    <property type="match status" value="1"/>
</dbReference>
<dbReference type="InterPro" id="IPR050921">
    <property type="entry name" value="T4SS_GSP_E_ATPase"/>
</dbReference>
<dbReference type="CDD" id="cd01131">
    <property type="entry name" value="PilT"/>
    <property type="match status" value="1"/>
</dbReference>
<dbReference type="PANTHER" id="PTHR30486:SF12">
    <property type="entry name" value="TYPE IV PILUS ATPASE PILU"/>
    <property type="match status" value="1"/>
</dbReference>
<dbReference type="GO" id="GO:0005524">
    <property type="term" value="F:ATP binding"/>
    <property type="evidence" value="ECO:0007669"/>
    <property type="project" value="InterPro"/>
</dbReference>
<dbReference type="SUPFAM" id="SSF160246">
    <property type="entry name" value="EspE N-terminal domain-like"/>
    <property type="match status" value="1"/>
</dbReference>
<dbReference type="PROSITE" id="PS00662">
    <property type="entry name" value="T2SP_E"/>
    <property type="match status" value="1"/>
</dbReference>
<reference evidence="3 4" key="1">
    <citation type="submission" date="2019-11" db="EMBL/GenBank/DDBJ databases">
        <title>Comparative genomics of hydrocarbon-degrading Desulfosarcina strains.</title>
        <authorList>
            <person name="Watanabe M."/>
            <person name="Kojima H."/>
            <person name="Fukui M."/>
        </authorList>
    </citation>
    <scope>NUCLEOTIDE SEQUENCE [LARGE SCALE GENOMIC DNA]</scope>
    <source>
        <strain evidence="4">oXyS1</strain>
    </source>
</reference>
<keyword evidence="4" id="KW-1185">Reference proteome</keyword>
<evidence type="ECO:0000256" key="1">
    <source>
        <dbReference type="ARBA" id="ARBA00006611"/>
    </source>
</evidence>
<name>A0A5K8AE90_9BACT</name>
<accession>A0A5K8AE90</accession>
<proteinExistence type="inferred from homology"/>
<dbReference type="Pfam" id="PF00437">
    <property type="entry name" value="T2SSE"/>
    <property type="match status" value="1"/>
</dbReference>
<dbReference type="Pfam" id="PF05157">
    <property type="entry name" value="MshEN"/>
    <property type="match status" value="1"/>
</dbReference>
<dbReference type="RefSeq" id="WP_155311872.1">
    <property type="nucleotide sequence ID" value="NZ_AP021879.1"/>
</dbReference>
<evidence type="ECO:0000313" key="3">
    <source>
        <dbReference type="EMBL" id="BBO90869.1"/>
    </source>
</evidence>
<dbReference type="EMBL" id="AP021879">
    <property type="protein sequence ID" value="BBO90869.1"/>
    <property type="molecule type" value="Genomic_DNA"/>
</dbReference>
<sequence>MSVHPSPQAPNDIKKRRIGEQLLDDGLINSEQLQQVLNRQAQVGGKLGSIMIEMGFVELDDLLDLLSRKFGVPGVNLYQRNIGKNVLHLLPIEKMVAKRVLPVSLDGQNLVLAMVNPQDFATISELEFSLGKKIRPVVMPAFMLDSAIRSVSANPDGDLQGAVLAELVEMEKSEKSPRLMPLLRYLKKTGANDMIFTVGSPPSIKVANSLKRMAIPPLTPEDCIGYVREMLSDEGWHEFQKKTDHEFTITSKELGRFRAALYRQRNSVAIALRPILDDMPPLSELNLPEWIAKFALRSQGLILVSSPAGHGKTTTLSALVDIINSRRGCNIITMEDPVEFLHKHKKSNISQREVGRDVPSFGQGMRHMLRHSPDVIVVGEMRDRETFRIALQAANSGHLVLSTVHSDNSTSIIERVVNMFEPFEQNLIRMTLAESLLISIAQRLVTRKDGNGRMLALEYFVNSHRMKGFIREGKTHQVRTQMQTGSDDFSSIDISLAKLVKQGLIRVEDGLTHCEDDSFFRSLVQPADKN</sequence>